<evidence type="ECO:0000313" key="15">
    <source>
        <dbReference type="Proteomes" id="UP000195437"/>
    </source>
</evidence>
<organism evidence="14 15">
    <name type="scientific">Tumebacillus avium</name>
    <dbReference type="NCBI Taxonomy" id="1903704"/>
    <lineage>
        <taxon>Bacteria</taxon>
        <taxon>Bacillati</taxon>
        <taxon>Bacillota</taxon>
        <taxon>Bacilli</taxon>
        <taxon>Bacillales</taxon>
        <taxon>Alicyclobacillaceae</taxon>
        <taxon>Tumebacillus</taxon>
    </lineage>
</organism>
<keyword evidence="10" id="KW-0234">DNA repair</keyword>
<evidence type="ECO:0000256" key="8">
    <source>
        <dbReference type="ARBA" id="ARBA00022842"/>
    </source>
</evidence>
<dbReference type="RefSeq" id="WP_087456426.1">
    <property type="nucleotide sequence ID" value="NZ_CP021434.1"/>
</dbReference>
<dbReference type="FunFam" id="1.10.150.20:FF:000023">
    <property type="entry name" value="DNA integrity scanning protein DisA"/>
    <property type="match status" value="1"/>
</dbReference>
<dbReference type="InterPro" id="IPR038331">
    <property type="entry name" value="DisA_sf"/>
</dbReference>
<keyword evidence="4" id="KW-0548">Nucleotidyltransferase</keyword>
<dbReference type="EC" id="2.7.7.85" evidence="11"/>
<dbReference type="Pfam" id="PF00633">
    <property type="entry name" value="HHH"/>
    <property type="match status" value="1"/>
</dbReference>
<dbReference type="GO" id="GO:0140097">
    <property type="term" value="F:catalytic activity, acting on DNA"/>
    <property type="evidence" value="ECO:0007669"/>
    <property type="project" value="UniProtKB-ARBA"/>
</dbReference>
<dbReference type="FunFam" id="3.40.1700.10:FF:000001">
    <property type="entry name" value="DNA integrity scanning protein DisA"/>
    <property type="match status" value="1"/>
</dbReference>
<keyword evidence="8" id="KW-0460">Magnesium</keyword>
<sequence>MREDLKKENLINKILRFIAPGTPLRDGLENVLRAKTGALIVIGSSPQVMEIVDGGFSINCEFSSAGMYELAKMDGAIILSDDGKRILYANTQLNPDPSIPSFETGTRHRTAERVAKQTGQLVVCISQRRDVITLYQSNFRYTLKDIGVILTKANQAINTLEKYKSVLDQAMTNLSALEFEELVTLHEVALVIQRIEMVLRIKSEIRRYITELGTEGRLISMQLEELVSKVDEEAYLLVKDYCRDLDVTPHHILQELHALNSDDLLESNMLVRVLGYSGNINITEEPVSSRGYRILNKIPRLPQPVIENLVETFNALPRILTASIEELDDVEGIGEVRARAIKEGLKRISEQVFIDRHI</sequence>
<dbReference type="OrthoDB" id="41841at2"/>
<protein>
    <recommendedName>
        <fullName evidence="11">diadenylate cyclase</fullName>
        <ecNumber evidence="11">2.7.7.85</ecNumber>
    </recommendedName>
</protein>
<feature type="domain" description="DAC" evidence="13">
    <location>
        <begin position="8"/>
        <end position="146"/>
    </location>
</feature>
<dbReference type="InterPro" id="IPR050338">
    <property type="entry name" value="DisA"/>
</dbReference>
<comment type="catalytic activity">
    <reaction evidence="1">
        <text>2 ATP = 3',3'-c-di-AMP + 2 diphosphate</text>
        <dbReference type="Rhea" id="RHEA:35655"/>
        <dbReference type="ChEBI" id="CHEBI:30616"/>
        <dbReference type="ChEBI" id="CHEBI:33019"/>
        <dbReference type="ChEBI" id="CHEBI:71500"/>
        <dbReference type="EC" id="2.7.7.85"/>
    </reaction>
</comment>
<dbReference type="PANTHER" id="PTHR34185:SF3">
    <property type="entry name" value="DNA INTEGRITY SCANNING PROTEIN DISA"/>
    <property type="match status" value="1"/>
</dbReference>
<keyword evidence="12" id="KW-0175">Coiled coil</keyword>
<dbReference type="PROSITE" id="PS51794">
    <property type="entry name" value="DAC"/>
    <property type="match status" value="1"/>
</dbReference>
<dbReference type="SUPFAM" id="SSF143597">
    <property type="entry name" value="YojJ-like"/>
    <property type="match status" value="1"/>
</dbReference>
<dbReference type="InterPro" id="IPR036888">
    <property type="entry name" value="DNA_integrity_DisA_N_sf"/>
</dbReference>
<keyword evidence="15" id="KW-1185">Reference proteome</keyword>
<dbReference type="GO" id="GO:0003677">
    <property type="term" value="F:DNA binding"/>
    <property type="evidence" value="ECO:0007669"/>
    <property type="project" value="UniProtKB-KW"/>
</dbReference>
<keyword evidence="6" id="KW-0227">DNA damage</keyword>
<dbReference type="HAMAP" id="MF_01438">
    <property type="entry name" value="DisA"/>
    <property type="match status" value="1"/>
</dbReference>
<dbReference type="InterPro" id="IPR003390">
    <property type="entry name" value="DNA_integrity_scan_DisA_N"/>
</dbReference>
<keyword evidence="5" id="KW-0547">Nucleotide-binding</keyword>
<reference evidence="15" key="1">
    <citation type="submission" date="2017-05" db="EMBL/GenBank/DDBJ databases">
        <authorList>
            <person name="Sung H."/>
        </authorList>
    </citation>
    <scope>NUCLEOTIDE SEQUENCE [LARGE SCALE GENOMIC DNA]</scope>
    <source>
        <strain evidence="15">AR23208</strain>
    </source>
</reference>
<dbReference type="GO" id="GO:0106408">
    <property type="term" value="F:diadenylate cyclase activity"/>
    <property type="evidence" value="ECO:0007669"/>
    <property type="project" value="UniProtKB-EC"/>
</dbReference>
<dbReference type="Proteomes" id="UP000195437">
    <property type="component" value="Chromosome"/>
</dbReference>
<evidence type="ECO:0000259" key="13">
    <source>
        <dbReference type="PROSITE" id="PS51794"/>
    </source>
</evidence>
<dbReference type="PANTHER" id="PTHR34185">
    <property type="entry name" value="DIADENYLATE CYCLASE"/>
    <property type="match status" value="1"/>
</dbReference>
<proteinExistence type="inferred from homology"/>
<dbReference type="Gene3D" id="1.10.150.20">
    <property type="entry name" value="5' to 3' exonuclease, C-terminal subdomain"/>
    <property type="match status" value="1"/>
</dbReference>
<evidence type="ECO:0000256" key="2">
    <source>
        <dbReference type="ARBA" id="ARBA00001946"/>
    </source>
</evidence>
<gene>
    <name evidence="14" type="ORF">CBW65_08185</name>
</gene>
<keyword evidence="9" id="KW-0238">DNA-binding</keyword>
<feature type="coiled-coil region" evidence="12">
    <location>
        <begin position="153"/>
        <end position="180"/>
    </location>
</feature>
<dbReference type="Pfam" id="PF10635">
    <property type="entry name" value="DisA-linker"/>
    <property type="match status" value="1"/>
</dbReference>
<dbReference type="Gene3D" id="1.20.1260.110">
    <property type="entry name" value="DNA integrity scanning linker region"/>
    <property type="match status" value="1"/>
</dbReference>
<name>A0A1Y0IKK3_9BACL</name>
<evidence type="ECO:0000256" key="9">
    <source>
        <dbReference type="ARBA" id="ARBA00023125"/>
    </source>
</evidence>
<keyword evidence="7" id="KW-0067">ATP-binding</keyword>
<dbReference type="AlphaFoldDB" id="A0A1Y0IKK3"/>
<dbReference type="EMBL" id="CP021434">
    <property type="protein sequence ID" value="ARU61041.1"/>
    <property type="molecule type" value="Genomic_DNA"/>
</dbReference>
<keyword evidence="3" id="KW-0808">Transferase</keyword>
<dbReference type="GO" id="GO:0016787">
    <property type="term" value="F:hydrolase activity"/>
    <property type="evidence" value="ECO:0007669"/>
    <property type="project" value="UniProtKB-ARBA"/>
</dbReference>
<evidence type="ECO:0000256" key="4">
    <source>
        <dbReference type="ARBA" id="ARBA00022695"/>
    </source>
</evidence>
<dbReference type="Gene3D" id="3.40.1700.10">
    <property type="entry name" value="DNA integrity scanning protein, DisA, N-terminal domain"/>
    <property type="match status" value="1"/>
</dbReference>
<dbReference type="Pfam" id="PF02457">
    <property type="entry name" value="DAC"/>
    <property type="match status" value="1"/>
</dbReference>
<dbReference type="KEGG" id="tum:CBW65_08185"/>
<accession>A0A1Y0IKK3</accession>
<dbReference type="GO" id="GO:0006281">
    <property type="term" value="P:DNA repair"/>
    <property type="evidence" value="ECO:0007669"/>
    <property type="project" value="UniProtKB-KW"/>
</dbReference>
<dbReference type="GO" id="GO:0004016">
    <property type="term" value="F:adenylate cyclase activity"/>
    <property type="evidence" value="ECO:0007669"/>
    <property type="project" value="TreeGrafter"/>
</dbReference>
<evidence type="ECO:0000256" key="3">
    <source>
        <dbReference type="ARBA" id="ARBA00022679"/>
    </source>
</evidence>
<evidence type="ECO:0000256" key="12">
    <source>
        <dbReference type="SAM" id="Coils"/>
    </source>
</evidence>
<evidence type="ECO:0000256" key="6">
    <source>
        <dbReference type="ARBA" id="ARBA00022763"/>
    </source>
</evidence>
<dbReference type="NCBIfam" id="NF010009">
    <property type="entry name" value="PRK13482.1"/>
    <property type="match status" value="1"/>
</dbReference>
<comment type="cofactor">
    <cofactor evidence="2">
        <name>Mg(2+)</name>
        <dbReference type="ChEBI" id="CHEBI:18420"/>
    </cofactor>
</comment>
<dbReference type="SUPFAM" id="SSF47781">
    <property type="entry name" value="RuvA domain 2-like"/>
    <property type="match status" value="1"/>
</dbReference>
<dbReference type="InterPro" id="IPR010994">
    <property type="entry name" value="RuvA_2-like"/>
</dbReference>
<evidence type="ECO:0000313" key="14">
    <source>
        <dbReference type="EMBL" id="ARU61041.1"/>
    </source>
</evidence>
<dbReference type="GO" id="GO:0005524">
    <property type="term" value="F:ATP binding"/>
    <property type="evidence" value="ECO:0007669"/>
    <property type="project" value="UniProtKB-KW"/>
</dbReference>
<dbReference type="InterPro" id="IPR023763">
    <property type="entry name" value="DNA_integrity_scanning_protein"/>
</dbReference>
<evidence type="ECO:0000256" key="10">
    <source>
        <dbReference type="ARBA" id="ARBA00023204"/>
    </source>
</evidence>
<dbReference type="InterPro" id="IPR000445">
    <property type="entry name" value="HhH_motif"/>
</dbReference>
<dbReference type="InterPro" id="IPR018906">
    <property type="entry name" value="DNA_integrity_scan_DisA_link"/>
</dbReference>
<evidence type="ECO:0000256" key="1">
    <source>
        <dbReference type="ARBA" id="ARBA00000877"/>
    </source>
</evidence>
<evidence type="ECO:0000256" key="5">
    <source>
        <dbReference type="ARBA" id="ARBA00022741"/>
    </source>
</evidence>
<evidence type="ECO:0000256" key="11">
    <source>
        <dbReference type="ARBA" id="ARBA00066492"/>
    </source>
</evidence>
<evidence type="ECO:0000256" key="7">
    <source>
        <dbReference type="ARBA" id="ARBA00022840"/>
    </source>
</evidence>